<gene>
    <name evidence="2" type="ORF">DUPY_37890</name>
</gene>
<organism evidence="2 3">
    <name type="scientific">Duganella phyllosphaerae</name>
    <dbReference type="NCBI Taxonomy" id="762836"/>
    <lineage>
        <taxon>Bacteria</taxon>
        <taxon>Pseudomonadati</taxon>
        <taxon>Pseudomonadota</taxon>
        <taxon>Betaproteobacteria</taxon>
        <taxon>Burkholderiales</taxon>
        <taxon>Oxalobacteraceae</taxon>
        <taxon>Telluria group</taxon>
        <taxon>Duganella</taxon>
    </lineage>
</organism>
<evidence type="ECO:0000256" key="1">
    <source>
        <dbReference type="SAM" id="Phobius"/>
    </source>
</evidence>
<protein>
    <recommendedName>
        <fullName evidence="4">Hemolysin XhlA</fullName>
    </recommendedName>
</protein>
<keyword evidence="1" id="KW-1133">Transmembrane helix</keyword>
<sequence length="74" mass="7835">MEERVAKLEAEMAAIKLDLGILKATVATKADLAEAIAGTRTSIADAKSTIIMWTVGAIFLAQILPGLLRKLGLQ</sequence>
<evidence type="ECO:0008006" key="4">
    <source>
        <dbReference type="Google" id="ProtNLM"/>
    </source>
</evidence>
<dbReference type="Proteomes" id="UP000175989">
    <property type="component" value="Unassembled WGS sequence"/>
</dbReference>
<evidence type="ECO:0000313" key="2">
    <source>
        <dbReference type="EMBL" id="OEZ96904.1"/>
    </source>
</evidence>
<accession>A0A1E7WEY1</accession>
<keyword evidence="3" id="KW-1185">Reference proteome</keyword>
<dbReference type="RefSeq" id="WP_070250090.1">
    <property type="nucleotide sequence ID" value="NZ_LROM01000104.1"/>
</dbReference>
<name>A0A1E7WEY1_9BURK</name>
<dbReference type="OrthoDB" id="6548186at2"/>
<keyword evidence="1" id="KW-0472">Membrane</keyword>
<dbReference type="EMBL" id="LROM01000104">
    <property type="protein sequence ID" value="OEZ96904.1"/>
    <property type="molecule type" value="Genomic_DNA"/>
</dbReference>
<feature type="transmembrane region" description="Helical" evidence="1">
    <location>
        <begin position="50"/>
        <end position="68"/>
    </location>
</feature>
<keyword evidence="1" id="KW-0812">Transmembrane</keyword>
<reference evidence="3" key="1">
    <citation type="journal article" date="2016" name="Front. Microbiol.">
        <title>Molecular Keys to the Janthinobacterium and Duganella spp. Interaction with the Plant Pathogen Fusarium graminearum.</title>
        <authorList>
            <person name="Haack F.S."/>
            <person name="Poehlein A."/>
            <person name="Kroger C."/>
            <person name="Voigt C.A."/>
            <person name="Piepenbring M."/>
            <person name="Bode H.B."/>
            <person name="Daniel R."/>
            <person name="Schafer W."/>
            <person name="Streit W.R."/>
        </authorList>
    </citation>
    <scope>NUCLEOTIDE SEQUENCE [LARGE SCALE GENOMIC DNA]</scope>
    <source>
        <strain evidence="3">T54</strain>
    </source>
</reference>
<evidence type="ECO:0000313" key="3">
    <source>
        <dbReference type="Proteomes" id="UP000175989"/>
    </source>
</evidence>
<proteinExistence type="predicted"/>
<dbReference type="AlphaFoldDB" id="A0A1E7WEY1"/>
<comment type="caution">
    <text evidence="2">The sequence shown here is derived from an EMBL/GenBank/DDBJ whole genome shotgun (WGS) entry which is preliminary data.</text>
</comment>